<evidence type="ECO:0000313" key="1">
    <source>
        <dbReference type="EMBL" id="EKC71969.1"/>
    </source>
</evidence>
<proteinExistence type="predicted"/>
<protein>
    <submittedName>
        <fullName evidence="1">Uncharacterized protein</fullName>
    </submittedName>
</protein>
<name>K1TWI5_9ZZZZ</name>
<dbReference type="AlphaFoldDB" id="K1TWI5"/>
<gene>
    <name evidence="1" type="ORF">LEA_06984</name>
</gene>
<dbReference type="EMBL" id="AJWY01004583">
    <property type="protein sequence ID" value="EKC71969.1"/>
    <property type="molecule type" value="Genomic_DNA"/>
</dbReference>
<accession>K1TWI5</accession>
<reference evidence="1" key="1">
    <citation type="journal article" date="2013" name="Environ. Microbiol.">
        <title>Microbiota from the distal guts of lean and obese adolescents exhibit partial functional redundancy besides clear differences in community structure.</title>
        <authorList>
            <person name="Ferrer M."/>
            <person name="Ruiz A."/>
            <person name="Lanza F."/>
            <person name="Haange S.B."/>
            <person name="Oberbach A."/>
            <person name="Till H."/>
            <person name="Bargiela R."/>
            <person name="Campoy C."/>
            <person name="Segura M.T."/>
            <person name="Richter M."/>
            <person name="von Bergen M."/>
            <person name="Seifert J."/>
            <person name="Suarez A."/>
        </authorList>
    </citation>
    <scope>NUCLEOTIDE SEQUENCE</scope>
</reference>
<sequence>MPSTILYHPKIWKSCFLIYPIRNFITRIETRNATTVPITKTVSSVTENASPNFIILRKLNPNITGTARKNVNSAAATLETPINNAPIIVEPEREVPGIIDKI</sequence>
<comment type="caution">
    <text evidence="1">The sequence shown here is derived from an EMBL/GenBank/DDBJ whole genome shotgun (WGS) entry which is preliminary data.</text>
</comment>
<organism evidence="1">
    <name type="scientific">human gut metagenome</name>
    <dbReference type="NCBI Taxonomy" id="408170"/>
    <lineage>
        <taxon>unclassified sequences</taxon>
        <taxon>metagenomes</taxon>
        <taxon>organismal metagenomes</taxon>
    </lineage>
</organism>